<organism evidence="2 3">
    <name type="scientific">Rhizorhabdus wittichii</name>
    <dbReference type="NCBI Taxonomy" id="160791"/>
    <lineage>
        <taxon>Bacteria</taxon>
        <taxon>Pseudomonadati</taxon>
        <taxon>Pseudomonadota</taxon>
        <taxon>Alphaproteobacteria</taxon>
        <taxon>Sphingomonadales</taxon>
        <taxon>Sphingomonadaceae</taxon>
        <taxon>Rhizorhabdus</taxon>
    </lineage>
</organism>
<reference evidence="2" key="2">
    <citation type="submission" date="2021-04" db="EMBL/GenBank/DDBJ databases">
        <title>Isolation and genomic analysis of the ibuprofen-degrading bacterium Sphingomonas strain MPO218.</title>
        <authorList>
            <person name="Aulestia M."/>
            <person name="Flores A."/>
            <person name="Mangas E.L."/>
            <person name="Perez-Pulido A.J."/>
            <person name="Santero E."/>
            <person name="Camacho E.M."/>
        </authorList>
    </citation>
    <scope>NUCLEOTIDE SEQUENCE</scope>
    <source>
        <strain evidence="2">MPO218</strain>
    </source>
</reference>
<dbReference type="Gene3D" id="3.10.450.50">
    <property type="match status" value="1"/>
</dbReference>
<proteinExistence type="predicted"/>
<protein>
    <submittedName>
        <fullName evidence="2">Nuclear transport factor 2 family protein</fullName>
    </submittedName>
</protein>
<dbReference type="Pfam" id="PF13577">
    <property type="entry name" value="SnoaL_4"/>
    <property type="match status" value="1"/>
</dbReference>
<evidence type="ECO:0000259" key="1">
    <source>
        <dbReference type="Pfam" id="PF13577"/>
    </source>
</evidence>
<dbReference type="SUPFAM" id="SSF54427">
    <property type="entry name" value="NTF2-like"/>
    <property type="match status" value="1"/>
</dbReference>
<sequence length="133" mass="14907">MPGIADQLAIRDLSWRFSDAVNRNDPTAFLALWHIDGHWRSDPPANLDARGHQALSTLFANLMDLWTMFHQSATPGPAAIEGDRATASAYVQETGLAKTGGSLRNLGRYDDVFIRTHDGWRFLERSFNTIHVE</sequence>
<evidence type="ECO:0000313" key="2">
    <source>
        <dbReference type="EMBL" id="QTH24619.1"/>
    </source>
</evidence>
<dbReference type="AlphaFoldDB" id="A0A975D8C6"/>
<dbReference type="Proteomes" id="UP000664914">
    <property type="component" value="Chromosome"/>
</dbReference>
<gene>
    <name evidence="2" type="ORF">HRJ34_17015</name>
</gene>
<dbReference type="EMBL" id="CP059319">
    <property type="protein sequence ID" value="QTH24619.1"/>
    <property type="molecule type" value="Genomic_DNA"/>
</dbReference>
<reference evidence="2" key="1">
    <citation type="submission" date="2020-07" db="EMBL/GenBank/DDBJ databases">
        <authorList>
            <person name="Camacho E."/>
        </authorList>
    </citation>
    <scope>NUCLEOTIDE SEQUENCE</scope>
    <source>
        <strain evidence="2">MPO218</strain>
    </source>
</reference>
<accession>A0A975D8C6</accession>
<name>A0A975D8C6_9SPHN</name>
<feature type="domain" description="SnoaL-like" evidence="1">
    <location>
        <begin position="5"/>
        <end position="125"/>
    </location>
</feature>
<evidence type="ECO:0000313" key="3">
    <source>
        <dbReference type="Proteomes" id="UP000664914"/>
    </source>
</evidence>
<dbReference type="InterPro" id="IPR037401">
    <property type="entry name" value="SnoaL-like"/>
</dbReference>
<dbReference type="InterPro" id="IPR032710">
    <property type="entry name" value="NTF2-like_dom_sf"/>
</dbReference>